<dbReference type="GeneID" id="81210055"/>
<evidence type="ECO:0000256" key="1">
    <source>
        <dbReference type="SAM" id="MobiDB-lite"/>
    </source>
</evidence>
<dbReference type="Proteomes" id="UP001596443">
    <property type="component" value="Unassembled WGS sequence"/>
</dbReference>
<accession>A0ABD5TEU1</accession>
<evidence type="ECO:0000259" key="2">
    <source>
        <dbReference type="SMART" id="SM01001"/>
    </source>
</evidence>
<organism evidence="3 4">
    <name type="scientific">Halobaculum halobium</name>
    <dbReference type="NCBI Taxonomy" id="3032281"/>
    <lineage>
        <taxon>Archaea</taxon>
        <taxon>Methanobacteriati</taxon>
        <taxon>Methanobacteriota</taxon>
        <taxon>Stenosarchaea group</taxon>
        <taxon>Halobacteria</taxon>
        <taxon>Halobacteriales</taxon>
        <taxon>Haloferacaceae</taxon>
        <taxon>Halobaculum</taxon>
    </lineage>
</organism>
<keyword evidence="4" id="KW-1185">Reference proteome</keyword>
<evidence type="ECO:0000313" key="3">
    <source>
        <dbReference type="EMBL" id="MFC6786952.1"/>
    </source>
</evidence>
<name>A0ABD5TEU1_9EURY</name>
<dbReference type="Gene3D" id="3.40.50.1970">
    <property type="match status" value="1"/>
</dbReference>
<gene>
    <name evidence="3" type="primary">larB</name>
    <name evidence="3" type="ORF">ACFQFD_13400</name>
</gene>
<dbReference type="EMBL" id="JBHSWX010000012">
    <property type="protein sequence ID" value="MFC6786952.1"/>
    <property type="molecule type" value="Genomic_DNA"/>
</dbReference>
<sequence>MRETLEAVAAGDLTPTQAEAQLRGYATTEAGRFDAAREHRRGIPEGILAEGKTPAEVAAMADAAVDSTGRALVTRADDETAEQVRTYMDQEHPEATVDRDARAQTVVVHAADYEPPGVDADVVVVSGGTADAHAAREAAVVAGEAGPRVETVEDVGVANLTRVLDEIETLRSADVLVVAAGREATLPTLVAGLVGAPVIGLPTSTGYGVGGDGVAALLGLLQSCTVLSVVNVDAGFVAGTQAGLIAIGVDGAAAGSADEPAADATDGSPTESER</sequence>
<feature type="region of interest" description="Disordered" evidence="1">
    <location>
        <begin position="255"/>
        <end position="274"/>
    </location>
</feature>
<dbReference type="Pfam" id="PF00731">
    <property type="entry name" value="AIRC"/>
    <property type="match status" value="1"/>
</dbReference>
<dbReference type="InterPro" id="IPR000031">
    <property type="entry name" value="PurE_dom"/>
</dbReference>
<comment type="caution">
    <text evidence="3">The sequence shown here is derived from an EMBL/GenBank/DDBJ whole genome shotgun (WGS) entry which is preliminary data.</text>
</comment>
<evidence type="ECO:0000313" key="4">
    <source>
        <dbReference type="Proteomes" id="UP001596443"/>
    </source>
</evidence>
<feature type="domain" description="PurE" evidence="2">
    <location>
        <begin position="120"/>
        <end position="249"/>
    </location>
</feature>
<reference evidence="3 4" key="1">
    <citation type="journal article" date="2019" name="Int. J. Syst. Evol. Microbiol.">
        <title>The Global Catalogue of Microorganisms (GCM) 10K type strain sequencing project: providing services to taxonomists for standard genome sequencing and annotation.</title>
        <authorList>
            <consortium name="The Broad Institute Genomics Platform"/>
            <consortium name="The Broad Institute Genome Sequencing Center for Infectious Disease"/>
            <person name="Wu L."/>
            <person name="Ma J."/>
        </authorList>
    </citation>
    <scope>NUCLEOTIDE SEQUENCE [LARGE SCALE GENOMIC DNA]</scope>
    <source>
        <strain evidence="3 4">SYNS20</strain>
    </source>
</reference>
<dbReference type="PANTHER" id="PTHR43064">
    <property type="entry name" value="PHOSPHORIBOSYLAMINOIMIDAZOLE CARBOXYLASE-RELATED"/>
    <property type="match status" value="1"/>
</dbReference>
<dbReference type="RefSeq" id="WP_284061145.1">
    <property type="nucleotide sequence ID" value="NZ_CP126158.1"/>
</dbReference>
<dbReference type="SUPFAM" id="SSF52255">
    <property type="entry name" value="N5-CAIR mutase (phosphoribosylaminoimidazole carboxylase, PurE)"/>
    <property type="match status" value="1"/>
</dbReference>
<protein>
    <submittedName>
        <fullName evidence="3">Nickel pincer cofactor biosynthesis protein LarB</fullName>
    </submittedName>
</protein>
<dbReference type="AlphaFoldDB" id="A0ABD5TEU1"/>
<dbReference type="PANTHER" id="PTHR43064:SF1">
    <property type="entry name" value="SLL1489 PROTEIN"/>
    <property type="match status" value="1"/>
</dbReference>
<dbReference type="SMART" id="SM01001">
    <property type="entry name" value="AIRC"/>
    <property type="match status" value="1"/>
</dbReference>
<dbReference type="InterPro" id="IPR039476">
    <property type="entry name" value="P2CMN_synthase_LarB"/>
</dbReference>
<dbReference type="NCBIfam" id="NF033503">
    <property type="entry name" value="LarB"/>
    <property type="match status" value="1"/>
</dbReference>
<proteinExistence type="predicted"/>
<feature type="compositionally biased region" description="Low complexity" evidence="1">
    <location>
        <begin position="255"/>
        <end position="264"/>
    </location>
</feature>